<accession>A0A023ZVL7</accession>
<dbReference type="Proteomes" id="UP000185269">
    <property type="component" value="Genome"/>
</dbReference>
<evidence type="ECO:0000313" key="5">
    <source>
        <dbReference type="Proteomes" id="UP000001092"/>
    </source>
</evidence>
<evidence type="ECO:0000313" key="1">
    <source>
        <dbReference type="EMBL" id="ADJ39927.1"/>
    </source>
</evidence>
<dbReference type="SMR" id="A0A023ZVL7"/>
<accession>D9IEP1</accession>
<gene>
    <name evidence="1" type="primary">30.3'</name>
    <name evidence="3" type="ORF">T4147_206</name>
    <name evidence="4" type="ORF">T4GT7_206</name>
    <name evidence="1" type="ORF">T4Tp210</name>
    <name evidence="2" type="ORF">T4wild_206</name>
</gene>
<evidence type="ECO:0000313" key="6">
    <source>
        <dbReference type="Proteomes" id="UP000185269"/>
    </source>
</evidence>
<reference evidence="6 7" key="2">
    <citation type="journal article" date="2015" name="MBio">
        <title>Covalent Modification of Bacteriophage T4 DNA Inhibits CRISPR-Cas9.</title>
        <authorList>
            <person name="Bryson A.L."/>
            <person name="Hwang Y."/>
            <person name="Sherrill-Mix S."/>
            <person name="Wu G.D."/>
            <person name="Lewis J.D."/>
            <person name="Black L."/>
            <person name="Clark T.A."/>
            <person name="Bushman F.D."/>
        </authorList>
    </citation>
    <scope>NUCLEOTIDE SEQUENCE [LARGE SCALE GENOMIC DNA]</scope>
    <source>
        <strain evidence="3">147</strain>
        <strain evidence="4">GT7</strain>
        <strain evidence="2">Wild</strain>
    </source>
</reference>
<dbReference type="Proteomes" id="UP000185271">
    <property type="component" value="Genome"/>
</dbReference>
<protein>
    <submittedName>
        <fullName evidence="1">Uncharacterized protein 30.3'</fullName>
    </submittedName>
</protein>
<sequence>MLNNNVVYLGYPGLPPNKLEGLMLELRTVGPSFGLEFRFQDTPRRGKNYTQMHILKQRFKTRAFVMHYKPRKEKF</sequence>
<dbReference type="OrthoDB" id="22923at10239"/>
<dbReference type="KEGG" id="vg:1258625"/>
<evidence type="ECO:0000313" key="4">
    <source>
        <dbReference type="EMBL" id="AHY84035.1"/>
    </source>
</evidence>
<dbReference type="EMBL" id="HM137666">
    <property type="protein sequence ID" value="ADJ39927.1"/>
    <property type="molecule type" value="Genomic_DNA"/>
</dbReference>
<organismHost>
    <name type="scientific">Escherichia coli</name>
    <dbReference type="NCBI Taxonomy" id="562"/>
</organismHost>
<dbReference type="EMBL" id="KJ477686">
    <property type="protein sequence ID" value="AHY84035.1"/>
    <property type="molecule type" value="Genomic_DNA"/>
</dbReference>
<dbReference type="EMBL" id="KJ477684">
    <property type="protein sequence ID" value="AHY83653.1"/>
    <property type="molecule type" value="Genomic_DNA"/>
</dbReference>
<dbReference type="RefSeq" id="NP_049817.1">
    <property type="nucleotide sequence ID" value="NC_000866.4"/>
</dbReference>
<dbReference type="GeneID" id="1258625"/>
<evidence type="ECO:0000313" key="2">
    <source>
        <dbReference type="EMBL" id="AHY83653.1"/>
    </source>
</evidence>
<name>A0A023ZVL7_BPT4</name>
<evidence type="ECO:0000313" key="7">
    <source>
        <dbReference type="Proteomes" id="UP000185270"/>
    </source>
</evidence>
<evidence type="ECO:0000313" key="3">
    <source>
        <dbReference type="EMBL" id="AHY83841.1"/>
    </source>
</evidence>
<dbReference type="Pfam" id="PF11097">
    <property type="entry name" value="DUF2883"/>
    <property type="match status" value="1"/>
</dbReference>
<dbReference type="Proteomes" id="UP000185270">
    <property type="component" value="Segment"/>
</dbReference>
<organism evidence="3 7">
    <name type="scientific">Enterobacteria phage T4</name>
    <name type="common">Bacteriophage T4</name>
    <dbReference type="NCBI Taxonomy" id="10665"/>
    <lineage>
        <taxon>Viruses</taxon>
        <taxon>Duplodnaviria</taxon>
        <taxon>Heunggongvirae</taxon>
        <taxon>Uroviricota</taxon>
        <taxon>Caudoviricetes</taxon>
        <taxon>Pantevenvirales</taxon>
        <taxon>Straboviridae</taxon>
        <taxon>Tevenvirinae</taxon>
        <taxon>Tequatrovirus</taxon>
    </lineage>
</organism>
<reference evidence="1 5" key="1">
    <citation type="journal article" date="2010" name="Virol. J.">
        <title>Genomes of the T4-related bacteriophages as windows on microbial genome evolution.</title>
        <authorList>
            <person name="Petrov V.M."/>
            <person name="Ratnayaka S."/>
            <person name="Nolan J.M."/>
            <person name="Miller E.S."/>
            <person name="Karam J.D."/>
        </authorList>
    </citation>
    <scope>NUCLEOTIDE SEQUENCE [LARGE SCALE GENOMIC DNA]</scope>
    <source>
        <strain evidence="5">T4T</strain>
    </source>
</reference>
<dbReference type="Proteomes" id="UP000001092">
    <property type="component" value="Segment"/>
</dbReference>
<dbReference type="InterPro" id="IPR020112">
    <property type="entry name" value="DUF2883"/>
</dbReference>
<proteinExistence type="predicted"/>
<dbReference type="EMBL" id="KJ477685">
    <property type="protein sequence ID" value="AHY83841.1"/>
    <property type="molecule type" value="Genomic_DNA"/>
</dbReference>